<evidence type="ECO:0000256" key="7">
    <source>
        <dbReference type="ARBA" id="ARBA00022840"/>
    </source>
</evidence>
<dbReference type="PANTHER" id="PTHR24421:SF10">
    <property type="entry name" value="NITRATE_NITRITE SENSOR PROTEIN NARQ"/>
    <property type="match status" value="1"/>
</dbReference>
<keyword evidence="5" id="KW-0547">Nucleotide-binding</keyword>
<dbReference type="CDD" id="cd16917">
    <property type="entry name" value="HATPase_UhpB-NarQ-NarX-like"/>
    <property type="match status" value="1"/>
</dbReference>
<evidence type="ECO:0000256" key="8">
    <source>
        <dbReference type="ARBA" id="ARBA00023012"/>
    </source>
</evidence>
<dbReference type="RefSeq" id="WP_106187929.1">
    <property type="nucleotide sequence ID" value="NZ_PVTF01000004.1"/>
</dbReference>
<protein>
    <recommendedName>
        <fullName evidence="2">histidine kinase</fullName>
        <ecNumber evidence="2">2.7.13.3</ecNumber>
    </recommendedName>
</protein>
<comment type="catalytic activity">
    <reaction evidence="1">
        <text>ATP + protein L-histidine = ADP + protein N-phospho-L-histidine.</text>
        <dbReference type="EC" id="2.7.13.3"/>
    </reaction>
</comment>
<dbReference type="AlphaFoldDB" id="A0A2T0TA44"/>
<organism evidence="10 11">
    <name type="scientific">Umezawaea tangerina</name>
    <dbReference type="NCBI Taxonomy" id="84725"/>
    <lineage>
        <taxon>Bacteria</taxon>
        <taxon>Bacillati</taxon>
        <taxon>Actinomycetota</taxon>
        <taxon>Actinomycetes</taxon>
        <taxon>Pseudonocardiales</taxon>
        <taxon>Pseudonocardiaceae</taxon>
        <taxon>Umezawaea</taxon>
    </lineage>
</organism>
<dbReference type="Gene3D" id="3.30.565.10">
    <property type="entry name" value="Histidine kinase-like ATPase, C-terminal domain"/>
    <property type="match status" value="1"/>
</dbReference>
<evidence type="ECO:0000256" key="3">
    <source>
        <dbReference type="ARBA" id="ARBA00022553"/>
    </source>
</evidence>
<gene>
    <name evidence="10" type="ORF">CLV43_104370</name>
</gene>
<dbReference type="GO" id="GO:0046983">
    <property type="term" value="F:protein dimerization activity"/>
    <property type="evidence" value="ECO:0007669"/>
    <property type="project" value="InterPro"/>
</dbReference>
<dbReference type="EMBL" id="PVTF01000004">
    <property type="protein sequence ID" value="PRY42536.1"/>
    <property type="molecule type" value="Genomic_DNA"/>
</dbReference>
<evidence type="ECO:0000256" key="4">
    <source>
        <dbReference type="ARBA" id="ARBA00022679"/>
    </source>
</evidence>
<evidence type="ECO:0000256" key="5">
    <source>
        <dbReference type="ARBA" id="ARBA00022741"/>
    </source>
</evidence>
<evidence type="ECO:0000256" key="2">
    <source>
        <dbReference type="ARBA" id="ARBA00012438"/>
    </source>
</evidence>
<accession>A0A2T0TA44</accession>
<dbReference type="GO" id="GO:0005524">
    <property type="term" value="F:ATP binding"/>
    <property type="evidence" value="ECO:0007669"/>
    <property type="project" value="UniProtKB-KW"/>
</dbReference>
<proteinExistence type="predicted"/>
<dbReference type="EC" id="2.7.13.3" evidence="2"/>
<keyword evidence="7" id="KW-0067">ATP-binding</keyword>
<keyword evidence="4" id="KW-0808">Transferase</keyword>
<evidence type="ECO:0000313" key="10">
    <source>
        <dbReference type="EMBL" id="PRY42536.1"/>
    </source>
</evidence>
<keyword evidence="8" id="KW-0902">Two-component regulatory system</keyword>
<keyword evidence="11" id="KW-1185">Reference proteome</keyword>
<reference evidence="10 11" key="1">
    <citation type="submission" date="2018-03" db="EMBL/GenBank/DDBJ databases">
        <title>Genomic Encyclopedia of Archaeal and Bacterial Type Strains, Phase II (KMG-II): from individual species to whole genera.</title>
        <authorList>
            <person name="Goeker M."/>
        </authorList>
    </citation>
    <scope>NUCLEOTIDE SEQUENCE [LARGE SCALE GENOMIC DNA]</scope>
    <source>
        <strain evidence="10 11">DSM 44720</strain>
    </source>
</reference>
<dbReference type="InterPro" id="IPR036890">
    <property type="entry name" value="HATPase_C_sf"/>
</dbReference>
<evidence type="ECO:0000259" key="9">
    <source>
        <dbReference type="Pfam" id="PF07730"/>
    </source>
</evidence>
<dbReference type="Pfam" id="PF07730">
    <property type="entry name" value="HisKA_3"/>
    <property type="match status" value="1"/>
</dbReference>
<evidence type="ECO:0000256" key="1">
    <source>
        <dbReference type="ARBA" id="ARBA00000085"/>
    </source>
</evidence>
<dbReference type="OrthoDB" id="227596at2"/>
<dbReference type="PANTHER" id="PTHR24421">
    <property type="entry name" value="NITRATE/NITRITE SENSOR PROTEIN NARX-RELATED"/>
    <property type="match status" value="1"/>
</dbReference>
<keyword evidence="3" id="KW-0597">Phosphoprotein</keyword>
<dbReference type="GO" id="GO:0016020">
    <property type="term" value="C:membrane"/>
    <property type="evidence" value="ECO:0007669"/>
    <property type="project" value="InterPro"/>
</dbReference>
<dbReference type="Proteomes" id="UP000239494">
    <property type="component" value="Unassembled WGS sequence"/>
</dbReference>
<dbReference type="InterPro" id="IPR011712">
    <property type="entry name" value="Sig_transdc_His_kin_sub3_dim/P"/>
</dbReference>
<keyword evidence="6 10" id="KW-0418">Kinase</keyword>
<sequence>MRWARRTWGAAALSAVAPVAVWNTLAVTGGPVPPPRVLLGLALLVPGYLVGRRVADGRAPVLACVLGAVCTAVLAREPWNLAEGPVGVLATVVFPWFAGRYRRQHLELAERLRQDVRLARQRERTRIARDMHDSLGHELTLVALRAGALELSSDLAEPHRRAAGELRAGAGAATERLHEIIGLLRDDTEDISSLVDRSVASGMTVRLVGDRSASRTAYRVVQESLTNAAKHAPGAPVEVRLRHTPTDLVVSVVNAPPTGGHGLVGLAERLRLAGGTLDAATRPDGGFAVVATMRKDAG</sequence>
<dbReference type="Gene3D" id="1.20.5.1930">
    <property type="match status" value="1"/>
</dbReference>
<dbReference type="GO" id="GO:0000155">
    <property type="term" value="F:phosphorelay sensor kinase activity"/>
    <property type="evidence" value="ECO:0007669"/>
    <property type="project" value="InterPro"/>
</dbReference>
<name>A0A2T0TA44_9PSEU</name>
<dbReference type="SUPFAM" id="SSF55874">
    <property type="entry name" value="ATPase domain of HSP90 chaperone/DNA topoisomerase II/histidine kinase"/>
    <property type="match status" value="1"/>
</dbReference>
<dbReference type="InterPro" id="IPR050482">
    <property type="entry name" value="Sensor_HK_TwoCompSys"/>
</dbReference>
<feature type="domain" description="Signal transduction histidine kinase subgroup 3 dimerisation and phosphoacceptor" evidence="9">
    <location>
        <begin position="123"/>
        <end position="188"/>
    </location>
</feature>
<comment type="caution">
    <text evidence="10">The sequence shown here is derived from an EMBL/GenBank/DDBJ whole genome shotgun (WGS) entry which is preliminary data.</text>
</comment>
<evidence type="ECO:0000313" key="11">
    <source>
        <dbReference type="Proteomes" id="UP000239494"/>
    </source>
</evidence>
<evidence type="ECO:0000256" key="6">
    <source>
        <dbReference type="ARBA" id="ARBA00022777"/>
    </source>
</evidence>